<dbReference type="EMBL" id="FMTT01000007">
    <property type="protein sequence ID" value="SCW44012.1"/>
    <property type="molecule type" value="Genomic_DNA"/>
</dbReference>
<evidence type="ECO:0000313" key="3">
    <source>
        <dbReference type="EMBL" id="SCW44012.1"/>
    </source>
</evidence>
<keyword evidence="2" id="KW-0472">Membrane</keyword>
<dbReference type="STRING" id="624147.SAMN04487970_100758"/>
<reference evidence="4" key="1">
    <citation type="submission" date="2016-10" db="EMBL/GenBank/DDBJ databases">
        <authorList>
            <person name="Varghese N."/>
            <person name="Submissions S."/>
        </authorList>
    </citation>
    <scope>NUCLEOTIDE SEQUENCE [LARGE SCALE GENOMIC DNA]</scope>
    <source>
        <strain evidence="4">CGMCC 1.8946</strain>
    </source>
</reference>
<evidence type="ECO:0000256" key="2">
    <source>
        <dbReference type="SAM" id="Phobius"/>
    </source>
</evidence>
<sequence length="89" mass="9501">MVMLKQKLGSRKFWALLAAVITSTLVIFNVDDHTIAKIVALVTNVGAIATYILVEGYIDGKRIVKEQTGGAENGEPDYSKSDSTGSTAV</sequence>
<feature type="transmembrane region" description="Helical" evidence="2">
    <location>
        <begin position="12"/>
        <end position="29"/>
    </location>
</feature>
<dbReference type="AlphaFoldDB" id="A0A1G4QHL6"/>
<gene>
    <name evidence="3" type="ORF">SAMN04487970_100758</name>
</gene>
<feature type="region of interest" description="Disordered" evidence="1">
    <location>
        <begin position="68"/>
        <end position="89"/>
    </location>
</feature>
<feature type="transmembrane region" description="Helical" evidence="2">
    <location>
        <begin position="35"/>
        <end position="54"/>
    </location>
</feature>
<evidence type="ECO:0000313" key="4">
    <source>
        <dbReference type="Proteomes" id="UP000198601"/>
    </source>
</evidence>
<dbReference type="OrthoDB" id="9801171at2"/>
<accession>A0A1G4QHL6</accession>
<keyword evidence="2" id="KW-0812">Transmembrane</keyword>
<proteinExistence type="predicted"/>
<keyword evidence="2" id="KW-1133">Transmembrane helix</keyword>
<evidence type="ECO:0000256" key="1">
    <source>
        <dbReference type="SAM" id="MobiDB-lite"/>
    </source>
</evidence>
<organism evidence="3 4">
    <name type="scientific">Paenibacillus tianmuensis</name>
    <dbReference type="NCBI Taxonomy" id="624147"/>
    <lineage>
        <taxon>Bacteria</taxon>
        <taxon>Bacillati</taxon>
        <taxon>Bacillota</taxon>
        <taxon>Bacilli</taxon>
        <taxon>Bacillales</taxon>
        <taxon>Paenibacillaceae</taxon>
        <taxon>Paenibacillus</taxon>
    </lineage>
</organism>
<keyword evidence="4" id="KW-1185">Reference proteome</keyword>
<dbReference type="Proteomes" id="UP000198601">
    <property type="component" value="Unassembled WGS sequence"/>
</dbReference>
<name>A0A1G4QHL6_9BACL</name>
<protein>
    <submittedName>
        <fullName evidence="3">Uncharacterized protein</fullName>
    </submittedName>
</protein>